<evidence type="ECO:0000313" key="3">
    <source>
        <dbReference type="EMBL" id="MBK4735290.1"/>
    </source>
</evidence>
<feature type="domain" description="Ryanodine receptor Ryr" evidence="2">
    <location>
        <begin position="471"/>
        <end position="530"/>
    </location>
</feature>
<feature type="transmembrane region" description="Helical" evidence="1">
    <location>
        <begin position="16"/>
        <end position="39"/>
    </location>
</feature>
<keyword evidence="1" id="KW-0472">Membrane</keyword>
<dbReference type="InterPro" id="IPR003032">
    <property type="entry name" value="Ryanodine_rcpt"/>
</dbReference>
<dbReference type="EMBL" id="JAEPBG010000004">
    <property type="protein sequence ID" value="MBK4735290.1"/>
    <property type="molecule type" value="Genomic_DNA"/>
</dbReference>
<sequence length="545" mass="59139">MEVSEQEGRPGRWRMVLLLAAAALAIGLGTWGSCLFLIASGKYAGLADAAYRSLQLFAFNLYDSGPLPWQLEAARWLAPATTLGAIYSASIAMLRRYGAAWRLAALRGHLVIFHADVEALAQRAARPVVLACTGQGASLLRMGRHYRLTLAALSDLVVRSRACHADAVLGYVADEDEALALARELHQACRSAGRRDLPLTLVLSSQQMCARLESIETVWEPELRPLFITPSEVADMKVCQAIAGTLGALASSAAPICIALHGDGHACLRIARRLSLLLQAAPVRRVQLALVGTADEAFAGQLALLRDAAPQIDWEPAPPETPEPAAAPRDNVLHVFCAASPGLLLDLIRHRREAHDIGGGACIAVLPRRWRSRAALAALPDKDWIAVTADLDEEISGSLLDPALETLAERIHEHYRGSDASGPAALPWADLPARYRRSSRLQAEAVPFKLLALGIPMEAALADAAPVEAAIAARIEALSQAEHARWMSEKLLGGWRYGEVRDDRRKLHPCLLPYAQLPEAEKEKDRQMWRLLPSLLREAGRQRAG</sequence>
<name>A0A934STR6_9BURK</name>
<keyword evidence="1" id="KW-1133">Transmembrane helix</keyword>
<dbReference type="Gene3D" id="6.20.350.10">
    <property type="match status" value="1"/>
</dbReference>
<gene>
    <name evidence="3" type="ORF">JJB74_11760</name>
</gene>
<proteinExistence type="predicted"/>
<dbReference type="AlphaFoldDB" id="A0A934STR6"/>
<evidence type="ECO:0000256" key="1">
    <source>
        <dbReference type="SAM" id="Phobius"/>
    </source>
</evidence>
<keyword evidence="4" id="KW-1185">Reference proteome</keyword>
<protein>
    <recommendedName>
        <fullName evidence="2">Ryanodine receptor Ryr domain-containing protein</fullName>
    </recommendedName>
</protein>
<evidence type="ECO:0000313" key="4">
    <source>
        <dbReference type="Proteomes" id="UP000622890"/>
    </source>
</evidence>
<dbReference type="Pfam" id="PF02026">
    <property type="entry name" value="RyR"/>
    <property type="match status" value="1"/>
</dbReference>
<dbReference type="RefSeq" id="WP_200592064.1">
    <property type="nucleotide sequence ID" value="NZ_JAEPBG010000004.1"/>
</dbReference>
<accession>A0A934STR6</accession>
<dbReference type="Proteomes" id="UP000622890">
    <property type="component" value="Unassembled WGS sequence"/>
</dbReference>
<comment type="caution">
    <text evidence="3">The sequence shown here is derived from an EMBL/GenBank/DDBJ whole genome shotgun (WGS) entry which is preliminary data.</text>
</comment>
<evidence type="ECO:0000259" key="2">
    <source>
        <dbReference type="Pfam" id="PF02026"/>
    </source>
</evidence>
<reference evidence="3" key="1">
    <citation type="submission" date="2021-01" db="EMBL/GenBank/DDBJ databases">
        <title>Genome sequence of strain Noviherbaspirillum sp. DKR-6.</title>
        <authorList>
            <person name="Chaudhary D.K."/>
        </authorList>
    </citation>
    <scope>NUCLEOTIDE SEQUENCE</scope>
    <source>
        <strain evidence="3">DKR-6</strain>
    </source>
</reference>
<organism evidence="3 4">
    <name type="scientific">Noviherbaspirillum pedocola</name>
    <dbReference type="NCBI Taxonomy" id="2801341"/>
    <lineage>
        <taxon>Bacteria</taxon>
        <taxon>Pseudomonadati</taxon>
        <taxon>Pseudomonadota</taxon>
        <taxon>Betaproteobacteria</taxon>
        <taxon>Burkholderiales</taxon>
        <taxon>Oxalobacteraceae</taxon>
        <taxon>Noviherbaspirillum</taxon>
    </lineage>
</organism>
<keyword evidence="1" id="KW-0812">Transmembrane</keyword>